<dbReference type="AlphaFoldDB" id="A0AAV3RTD7"/>
<feature type="region of interest" description="Disordered" evidence="1">
    <location>
        <begin position="63"/>
        <end position="86"/>
    </location>
</feature>
<evidence type="ECO:0000313" key="2">
    <source>
        <dbReference type="EMBL" id="GAA0184704.1"/>
    </source>
</evidence>
<comment type="caution">
    <text evidence="2">The sequence shown here is derived from an EMBL/GenBank/DDBJ whole genome shotgun (WGS) entry which is preliminary data.</text>
</comment>
<dbReference type="PANTHER" id="PTHR33878">
    <property type="entry name" value="OS08G0559000 PROTEIN"/>
    <property type="match status" value="1"/>
</dbReference>
<organism evidence="2 3">
    <name type="scientific">Lithospermum erythrorhizon</name>
    <name type="common">Purple gromwell</name>
    <name type="synonym">Lithospermum officinale var. erythrorhizon</name>
    <dbReference type="NCBI Taxonomy" id="34254"/>
    <lineage>
        <taxon>Eukaryota</taxon>
        <taxon>Viridiplantae</taxon>
        <taxon>Streptophyta</taxon>
        <taxon>Embryophyta</taxon>
        <taxon>Tracheophyta</taxon>
        <taxon>Spermatophyta</taxon>
        <taxon>Magnoliopsida</taxon>
        <taxon>eudicotyledons</taxon>
        <taxon>Gunneridae</taxon>
        <taxon>Pentapetalae</taxon>
        <taxon>asterids</taxon>
        <taxon>lamiids</taxon>
        <taxon>Boraginales</taxon>
        <taxon>Boraginaceae</taxon>
        <taxon>Boraginoideae</taxon>
        <taxon>Lithospermeae</taxon>
        <taxon>Lithospermum</taxon>
    </lineage>
</organism>
<dbReference type="Gene3D" id="1.20.5.500">
    <property type="entry name" value="Single helix bin"/>
    <property type="match status" value="1"/>
</dbReference>
<proteinExistence type="predicted"/>
<dbReference type="PANTHER" id="PTHR33878:SF4">
    <property type="entry name" value="OS08G0558900 PROTEIN"/>
    <property type="match status" value="1"/>
</dbReference>
<evidence type="ECO:0008006" key="4">
    <source>
        <dbReference type="Google" id="ProtNLM"/>
    </source>
</evidence>
<keyword evidence="3" id="KW-1185">Reference proteome</keyword>
<protein>
    <recommendedName>
        <fullName evidence="4">ATPase inhibitor</fullName>
    </recommendedName>
</protein>
<dbReference type="InterPro" id="IPR045284">
    <property type="entry name" value="At2g27730-like"/>
</dbReference>
<evidence type="ECO:0000313" key="3">
    <source>
        <dbReference type="Proteomes" id="UP001454036"/>
    </source>
</evidence>
<evidence type="ECO:0000256" key="1">
    <source>
        <dbReference type="SAM" id="MobiDB-lite"/>
    </source>
</evidence>
<dbReference type="EMBL" id="BAABME010012095">
    <property type="protein sequence ID" value="GAA0184704.1"/>
    <property type="molecule type" value="Genomic_DNA"/>
</dbReference>
<accession>A0AAV3RTD7</accession>
<dbReference type="Proteomes" id="UP001454036">
    <property type="component" value="Unassembled WGS sequence"/>
</dbReference>
<gene>
    <name evidence="2" type="ORF">LIER_31992</name>
</gene>
<reference evidence="2 3" key="1">
    <citation type="submission" date="2024-01" db="EMBL/GenBank/DDBJ databases">
        <title>The complete chloroplast genome sequence of Lithospermum erythrorhizon: insights into the phylogenetic relationship among Boraginaceae species and the maternal lineages of purple gromwells.</title>
        <authorList>
            <person name="Okada T."/>
            <person name="Watanabe K."/>
        </authorList>
    </citation>
    <scope>NUCLEOTIDE SEQUENCE [LARGE SCALE GENOMIC DNA]</scope>
</reference>
<sequence length="86" mass="9971">MAMRSMISCNILGRFMGKNWQISSLSGGIRRFTDRTGRVLNEEERARETVYVQKMEKERLEKLKLKAEKENADKSDKKSDGDSSNR</sequence>
<name>A0AAV3RTD7_LITER</name>